<reference evidence="2 3" key="1">
    <citation type="submission" date="2016-08" db="EMBL/GenBank/DDBJ databases">
        <title>Genome of Bacillus solimangrovi GH2-4.</title>
        <authorList>
            <person name="Lim S."/>
            <person name="Kim B.-C."/>
        </authorList>
    </citation>
    <scope>NUCLEOTIDE SEQUENCE [LARGE SCALE GENOMIC DNA]</scope>
    <source>
        <strain evidence="2 3">GH2-4</strain>
    </source>
</reference>
<dbReference type="InterPro" id="IPR039448">
    <property type="entry name" value="Beta_helix"/>
</dbReference>
<dbReference type="InterPro" id="IPR012334">
    <property type="entry name" value="Pectin_lyas_fold"/>
</dbReference>
<sequence length="304" mass="32627">MAIHVVPTDFPTVQLAIDDPGTNPGDSIQILAGTFDGFDVTKERLKIFGCGIGKTIISGNPSPAASDGITVNADQTILKGFTIQGFTVGDGIEVNNDTNILVEIESRLNSGDGYEIDGENNLIINCFASSNVADGFDIDTDHHCIINCESTRSGEEGFDIDGQNNKVINNIAIENVDDGIDLNDDFNIVYGNTTIKNDRGIGVDDDSNSVINNLVCNNRRIGIGVGSGDVEDTNNVIDSNIVRNNGKELSQSGILVNDVAFDNIIRFNKLRLNEPFDIEVEGNVADNTYDGNKCESSDPMNLCT</sequence>
<evidence type="ECO:0000313" key="2">
    <source>
        <dbReference type="EMBL" id="OEH94163.1"/>
    </source>
</evidence>
<dbReference type="Proteomes" id="UP000095209">
    <property type="component" value="Unassembled WGS sequence"/>
</dbReference>
<accession>A0A1E5LJ94</accession>
<dbReference type="InterPro" id="IPR011050">
    <property type="entry name" value="Pectin_lyase_fold/virulence"/>
</dbReference>
<evidence type="ECO:0000259" key="1">
    <source>
        <dbReference type="Pfam" id="PF13229"/>
    </source>
</evidence>
<dbReference type="RefSeq" id="WP_069715726.1">
    <property type="nucleotide sequence ID" value="NZ_MJEH01000004.1"/>
</dbReference>
<dbReference type="SUPFAM" id="SSF51126">
    <property type="entry name" value="Pectin lyase-like"/>
    <property type="match status" value="1"/>
</dbReference>
<dbReference type="EMBL" id="MJEH01000004">
    <property type="protein sequence ID" value="OEH94163.1"/>
    <property type="molecule type" value="Genomic_DNA"/>
</dbReference>
<proteinExistence type="predicted"/>
<comment type="caution">
    <text evidence="2">The sequence shown here is derived from an EMBL/GenBank/DDBJ whole genome shotgun (WGS) entry which is preliminary data.</text>
</comment>
<dbReference type="Pfam" id="PF13229">
    <property type="entry name" value="Beta_helix"/>
    <property type="match status" value="1"/>
</dbReference>
<name>A0A1E5LJ94_9BACI</name>
<protein>
    <recommendedName>
        <fullName evidence="1">Right handed beta helix domain-containing protein</fullName>
    </recommendedName>
</protein>
<dbReference type="Gene3D" id="2.160.20.10">
    <property type="entry name" value="Single-stranded right-handed beta-helix, Pectin lyase-like"/>
    <property type="match status" value="1"/>
</dbReference>
<dbReference type="OrthoDB" id="2496562at2"/>
<dbReference type="InterPro" id="IPR006626">
    <property type="entry name" value="PbH1"/>
</dbReference>
<organism evidence="2 3">
    <name type="scientific">Bacillus solimangrovi</name>
    <dbReference type="NCBI Taxonomy" id="1305675"/>
    <lineage>
        <taxon>Bacteria</taxon>
        <taxon>Bacillati</taxon>
        <taxon>Bacillota</taxon>
        <taxon>Bacilli</taxon>
        <taxon>Bacillales</taxon>
        <taxon>Bacillaceae</taxon>
        <taxon>Bacillus</taxon>
    </lineage>
</organism>
<feature type="domain" description="Right handed beta helix" evidence="1">
    <location>
        <begin position="68"/>
        <end position="214"/>
    </location>
</feature>
<dbReference type="STRING" id="1305675.BFG57_08910"/>
<evidence type="ECO:0000313" key="3">
    <source>
        <dbReference type="Proteomes" id="UP000095209"/>
    </source>
</evidence>
<dbReference type="AlphaFoldDB" id="A0A1E5LJ94"/>
<gene>
    <name evidence="2" type="ORF">BFG57_08910</name>
</gene>
<keyword evidence="3" id="KW-1185">Reference proteome</keyword>
<dbReference type="SMART" id="SM00710">
    <property type="entry name" value="PbH1"/>
    <property type="match status" value="6"/>
</dbReference>